<accession>A0A6G1PK91</accession>
<evidence type="ECO:0000313" key="2">
    <source>
        <dbReference type="Proteomes" id="UP000503349"/>
    </source>
</evidence>
<reference evidence="1 2" key="1">
    <citation type="submission" date="2019-02" db="EMBL/GenBank/DDBJ databases">
        <title>Opniocepnalus argus genome.</title>
        <authorList>
            <person name="Zhou C."/>
            <person name="Xiao S."/>
        </authorList>
    </citation>
    <scope>NUCLEOTIDE SEQUENCE [LARGE SCALE GENOMIC DNA]</scope>
    <source>
        <strain evidence="1">OARG1902GOOAL</strain>
        <tissue evidence="1">Muscle</tissue>
    </source>
</reference>
<dbReference type="Proteomes" id="UP000503349">
    <property type="component" value="Chromosome 6"/>
</dbReference>
<keyword evidence="2" id="KW-1185">Reference proteome</keyword>
<dbReference type="EMBL" id="CM015717">
    <property type="protein sequence ID" value="KAF3690639.1"/>
    <property type="molecule type" value="Genomic_DNA"/>
</dbReference>
<protein>
    <submittedName>
        <fullName evidence="1">Uncharacterized protein</fullName>
    </submittedName>
</protein>
<reference evidence="2" key="2">
    <citation type="submission" date="2019-02" db="EMBL/GenBank/DDBJ databases">
        <title>Opniocepnalus argus Var Kimnra genome.</title>
        <authorList>
            <person name="Zhou C."/>
            <person name="Xiao S."/>
        </authorList>
    </citation>
    <scope>NUCLEOTIDE SEQUENCE [LARGE SCALE GENOMIC DNA]</scope>
</reference>
<organism evidence="1 2">
    <name type="scientific">Channa argus</name>
    <name type="common">Northern snakehead</name>
    <name type="synonym">Ophicephalus argus</name>
    <dbReference type="NCBI Taxonomy" id="215402"/>
    <lineage>
        <taxon>Eukaryota</taxon>
        <taxon>Metazoa</taxon>
        <taxon>Chordata</taxon>
        <taxon>Craniata</taxon>
        <taxon>Vertebrata</taxon>
        <taxon>Euteleostomi</taxon>
        <taxon>Actinopterygii</taxon>
        <taxon>Neopterygii</taxon>
        <taxon>Teleostei</taxon>
        <taxon>Neoteleostei</taxon>
        <taxon>Acanthomorphata</taxon>
        <taxon>Anabantaria</taxon>
        <taxon>Anabantiformes</taxon>
        <taxon>Channoidei</taxon>
        <taxon>Channidae</taxon>
        <taxon>Channa</taxon>
    </lineage>
</organism>
<sequence>MKRHEVTYPHSHLWTETFSTLQLYETHIYRQQEIDFSETSGERLEQGKIVKHKKLEEKREDARL</sequence>
<dbReference type="AlphaFoldDB" id="A0A6G1PK91"/>
<gene>
    <name evidence="1" type="ORF">EXN66_Car006312</name>
</gene>
<proteinExistence type="predicted"/>
<name>A0A6G1PK91_CHAAH</name>
<evidence type="ECO:0000313" key="1">
    <source>
        <dbReference type="EMBL" id="KAF3690639.1"/>
    </source>
</evidence>